<keyword evidence="2" id="KW-1133">Transmembrane helix</keyword>
<feature type="compositionally biased region" description="Basic and acidic residues" evidence="1">
    <location>
        <begin position="158"/>
        <end position="179"/>
    </location>
</feature>
<dbReference type="PANTHER" id="PTHR33048">
    <property type="entry name" value="PTH11-LIKE INTEGRAL MEMBRANE PROTEIN (AFU_ORTHOLOGUE AFUA_5G11245)"/>
    <property type="match status" value="1"/>
</dbReference>
<feature type="compositionally biased region" description="Low complexity" evidence="1">
    <location>
        <begin position="205"/>
        <end position="231"/>
    </location>
</feature>
<protein>
    <submittedName>
        <fullName evidence="4">Uncharacterized protein</fullName>
    </submittedName>
</protein>
<dbReference type="OrthoDB" id="3229610at2759"/>
<proteinExistence type="predicted"/>
<reference evidence="4 5" key="1">
    <citation type="journal article" date="2020" name="ISME J.">
        <title>Uncovering the hidden diversity of litter-decomposition mechanisms in mushroom-forming fungi.</title>
        <authorList>
            <person name="Floudas D."/>
            <person name="Bentzer J."/>
            <person name="Ahren D."/>
            <person name="Johansson T."/>
            <person name="Persson P."/>
            <person name="Tunlid A."/>
        </authorList>
    </citation>
    <scope>NUCLEOTIDE SEQUENCE [LARGE SCALE GENOMIC DNA]</scope>
    <source>
        <strain evidence="4 5">CBS 291.85</strain>
    </source>
</reference>
<evidence type="ECO:0000256" key="3">
    <source>
        <dbReference type="SAM" id="SignalP"/>
    </source>
</evidence>
<feature type="chain" id="PRO_5034229049" evidence="3">
    <location>
        <begin position="25"/>
        <end position="281"/>
    </location>
</feature>
<dbReference type="Proteomes" id="UP000559256">
    <property type="component" value="Unassembled WGS sequence"/>
</dbReference>
<dbReference type="InterPro" id="IPR052337">
    <property type="entry name" value="SAT4-like"/>
</dbReference>
<evidence type="ECO:0000256" key="1">
    <source>
        <dbReference type="SAM" id="MobiDB-lite"/>
    </source>
</evidence>
<evidence type="ECO:0000313" key="5">
    <source>
        <dbReference type="Proteomes" id="UP000559256"/>
    </source>
</evidence>
<feature type="transmembrane region" description="Helical" evidence="2">
    <location>
        <begin position="88"/>
        <end position="106"/>
    </location>
</feature>
<gene>
    <name evidence="4" type="ORF">D9758_013423</name>
</gene>
<feature type="compositionally biased region" description="Polar residues" evidence="1">
    <location>
        <begin position="180"/>
        <end position="204"/>
    </location>
</feature>
<feature type="compositionally biased region" description="Basic and acidic residues" evidence="1">
    <location>
        <begin position="232"/>
        <end position="243"/>
    </location>
</feature>
<evidence type="ECO:0000313" key="4">
    <source>
        <dbReference type="EMBL" id="KAF5343215.1"/>
    </source>
</evidence>
<keyword evidence="2" id="KW-0472">Membrane</keyword>
<keyword evidence="3" id="KW-0732">Signal</keyword>
<dbReference type="EMBL" id="JAACJM010000145">
    <property type="protein sequence ID" value="KAF5343215.1"/>
    <property type="molecule type" value="Genomic_DNA"/>
</dbReference>
<name>A0A8H5CK62_9AGAR</name>
<feature type="region of interest" description="Disordered" evidence="1">
    <location>
        <begin position="152"/>
        <end position="281"/>
    </location>
</feature>
<evidence type="ECO:0000256" key="2">
    <source>
        <dbReference type="SAM" id="Phobius"/>
    </source>
</evidence>
<keyword evidence="2" id="KW-0812">Transmembrane</keyword>
<dbReference type="PANTHER" id="PTHR33048:SF47">
    <property type="entry name" value="INTEGRAL MEMBRANE PROTEIN-RELATED"/>
    <property type="match status" value="1"/>
</dbReference>
<feature type="compositionally biased region" description="Low complexity" evidence="1">
    <location>
        <begin position="247"/>
        <end position="260"/>
    </location>
</feature>
<keyword evidence="5" id="KW-1185">Reference proteome</keyword>
<accession>A0A8H5CK62</accession>
<feature type="signal peptide" evidence="3">
    <location>
        <begin position="1"/>
        <end position="24"/>
    </location>
</feature>
<feature type="transmembrane region" description="Helical" evidence="2">
    <location>
        <begin position="126"/>
        <end position="146"/>
    </location>
</feature>
<feature type="transmembrane region" description="Helical" evidence="2">
    <location>
        <begin position="58"/>
        <end position="76"/>
    </location>
</feature>
<dbReference type="AlphaFoldDB" id="A0A8H5CK62"/>
<sequence length="281" mass="31063">MRRVRKASLLSTVLFTLFWPSLYGWKVSVCKNDDYGSSLETTPYEFCDAGKVAGALEIVADAASCVCLILTGAYILWHMKLHSKERQILIFMFSGTIFTAMAALARSYSILSTEDMLQAFTSHFEAAISLIVCNVVVVMAGIYGMLYQSRDSSEPTTDVERSPNEKGLHQVDRITRDTDSNTGRPSTLTFTEVDSFESPHSQAIHSDPSHSFSSHTRSESPSPTSVHSVSRSSERQHRSRAEDPNPQTSTSSQEYYTESEPCSGSVIIILDTDSSRSELSV</sequence>
<organism evidence="4 5">
    <name type="scientific">Tetrapyrgos nigripes</name>
    <dbReference type="NCBI Taxonomy" id="182062"/>
    <lineage>
        <taxon>Eukaryota</taxon>
        <taxon>Fungi</taxon>
        <taxon>Dikarya</taxon>
        <taxon>Basidiomycota</taxon>
        <taxon>Agaricomycotina</taxon>
        <taxon>Agaricomycetes</taxon>
        <taxon>Agaricomycetidae</taxon>
        <taxon>Agaricales</taxon>
        <taxon>Marasmiineae</taxon>
        <taxon>Marasmiaceae</taxon>
        <taxon>Tetrapyrgos</taxon>
    </lineage>
</organism>
<comment type="caution">
    <text evidence="4">The sequence shown here is derived from an EMBL/GenBank/DDBJ whole genome shotgun (WGS) entry which is preliminary data.</text>
</comment>